<reference evidence="1" key="1">
    <citation type="journal article" date="2022" name="bioRxiv">
        <title>Sequencing and chromosome-scale assembly of the giantPleurodeles waltlgenome.</title>
        <authorList>
            <person name="Brown T."/>
            <person name="Elewa A."/>
            <person name="Iarovenko S."/>
            <person name="Subramanian E."/>
            <person name="Araus A.J."/>
            <person name="Petzold A."/>
            <person name="Susuki M."/>
            <person name="Suzuki K.-i.T."/>
            <person name="Hayashi T."/>
            <person name="Toyoda A."/>
            <person name="Oliveira C."/>
            <person name="Osipova E."/>
            <person name="Leigh N.D."/>
            <person name="Simon A."/>
            <person name="Yun M.H."/>
        </authorList>
    </citation>
    <scope>NUCLEOTIDE SEQUENCE</scope>
    <source>
        <strain evidence="1">20211129_DDA</strain>
        <tissue evidence="1">Liver</tissue>
    </source>
</reference>
<proteinExistence type="predicted"/>
<dbReference type="EMBL" id="JANPWB010000007">
    <property type="protein sequence ID" value="KAJ1171075.1"/>
    <property type="molecule type" value="Genomic_DNA"/>
</dbReference>
<evidence type="ECO:0000313" key="2">
    <source>
        <dbReference type="Proteomes" id="UP001066276"/>
    </source>
</evidence>
<gene>
    <name evidence="1" type="ORF">NDU88_002946</name>
</gene>
<protein>
    <submittedName>
        <fullName evidence="1">Uncharacterized protein</fullName>
    </submittedName>
</protein>
<name>A0AAV7T4B8_PLEWA</name>
<evidence type="ECO:0000313" key="1">
    <source>
        <dbReference type="EMBL" id="KAJ1171075.1"/>
    </source>
</evidence>
<keyword evidence="2" id="KW-1185">Reference proteome</keyword>
<dbReference type="AlphaFoldDB" id="A0AAV7T4B8"/>
<accession>A0AAV7T4B8</accession>
<organism evidence="1 2">
    <name type="scientific">Pleurodeles waltl</name>
    <name type="common">Iberian ribbed newt</name>
    <dbReference type="NCBI Taxonomy" id="8319"/>
    <lineage>
        <taxon>Eukaryota</taxon>
        <taxon>Metazoa</taxon>
        <taxon>Chordata</taxon>
        <taxon>Craniata</taxon>
        <taxon>Vertebrata</taxon>
        <taxon>Euteleostomi</taxon>
        <taxon>Amphibia</taxon>
        <taxon>Batrachia</taxon>
        <taxon>Caudata</taxon>
        <taxon>Salamandroidea</taxon>
        <taxon>Salamandridae</taxon>
        <taxon>Pleurodelinae</taxon>
        <taxon>Pleurodeles</taxon>
    </lineage>
</organism>
<dbReference type="Proteomes" id="UP001066276">
    <property type="component" value="Chromosome 4_1"/>
</dbReference>
<comment type="caution">
    <text evidence="1">The sequence shown here is derived from an EMBL/GenBank/DDBJ whole genome shotgun (WGS) entry which is preliminary data.</text>
</comment>
<sequence length="84" mass="9732">MGRTIINRLCSDSGAPWQGPSNSDLGIEPHDIKSMFLDLKHSLNAIDTKTDLLTDRFDRLKEKVDKHERIDYFERHISDVEDPH</sequence>